<keyword evidence="4" id="KW-0501">Molybdenum cofactor biosynthesis</keyword>
<dbReference type="GO" id="GO:0061599">
    <property type="term" value="F:molybdopterin molybdotransferase activity"/>
    <property type="evidence" value="ECO:0007669"/>
    <property type="project" value="UniProtKB-UniRule"/>
</dbReference>
<dbReference type="InterPro" id="IPR001453">
    <property type="entry name" value="MoaB/Mog_dom"/>
</dbReference>
<dbReference type="UniPathway" id="UPA00344"/>
<dbReference type="Gene3D" id="3.40.980.10">
    <property type="entry name" value="MoaB/Mog-like domain"/>
    <property type="match status" value="1"/>
</dbReference>
<keyword evidence="4" id="KW-0460">Magnesium</keyword>
<sequence length="362" mass="36423">MRHASTALMPLAEAVARLVAGIVPVAEEGRSVHAALGFTAARDLIAERDWPEATSALRDGWAVAADAVTGASAYAPVLLSTPPVWVEAGGRLPEGACTVLPPEALEGRAFVADAPPGDGARRGGEDVKAGTCLVAAGARITPLHRLTLAAAGRDTLPVRVPRIALVATGAASPVVAMLSDLIARDGMVPGETVAAPDESVALSAALTDSRADATFVLGGTGPGRTDHSVAALARAGTVLAHGIALRPGETAAFGRVGDRAVLLLPGRPEAALAAYLALGRPLGAALTGARPPEPETAPLLRKVTGTIGMSDVVFVRRRAGGVDPLGGVDLALSRLAEAEAAILVGPEHEGYPEGAPCAILPL</sequence>
<dbReference type="AlphaFoldDB" id="A0A1I2V6J7"/>
<dbReference type="SMART" id="SM00852">
    <property type="entry name" value="MoCF_biosynth"/>
    <property type="match status" value="1"/>
</dbReference>
<reference evidence="7" key="1">
    <citation type="submission" date="2016-10" db="EMBL/GenBank/DDBJ databases">
        <authorList>
            <person name="Varghese N."/>
            <person name="Submissions S."/>
        </authorList>
    </citation>
    <scope>NUCLEOTIDE SEQUENCE [LARGE SCALE GENOMIC DNA]</scope>
    <source>
        <strain evidence="7">Gh-105</strain>
    </source>
</reference>
<proteinExistence type="inferred from homology"/>
<dbReference type="InterPro" id="IPR036688">
    <property type="entry name" value="MoeA_C_domain_IV_sf"/>
</dbReference>
<keyword evidence="7" id="KW-1185">Reference proteome</keyword>
<dbReference type="PANTHER" id="PTHR10192">
    <property type="entry name" value="MOLYBDOPTERIN BIOSYNTHESIS PROTEIN"/>
    <property type="match status" value="1"/>
</dbReference>
<dbReference type="InterPro" id="IPR005110">
    <property type="entry name" value="MoeA_linker/N"/>
</dbReference>
<dbReference type="GO" id="GO:0005829">
    <property type="term" value="C:cytosol"/>
    <property type="evidence" value="ECO:0007669"/>
    <property type="project" value="TreeGrafter"/>
</dbReference>
<dbReference type="SUPFAM" id="SSF63867">
    <property type="entry name" value="MoeA C-terminal domain-like"/>
    <property type="match status" value="1"/>
</dbReference>
<comment type="pathway">
    <text evidence="4">Cofactor biosynthesis; molybdopterin biosynthesis.</text>
</comment>
<evidence type="ECO:0000313" key="7">
    <source>
        <dbReference type="Proteomes" id="UP000199229"/>
    </source>
</evidence>
<dbReference type="InterPro" id="IPR036425">
    <property type="entry name" value="MoaB/Mog-like_dom_sf"/>
</dbReference>
<comment type="catalytic activity">
    <reaction evidence="3">
        <text>adenylyl-molybdopterin + molybdate = Mo-molybdopterin + AMP + H(+)</text>
        <dbReference type="Rhea" id="RHEA:35047"/>
        <dbReference type="ChEBI" id="CHEBI:15378"/>
        <dbReference type="ChEBI" id="CHEBI:36264"/>
        <dbReference type="ChEBI" id="CHEBI:62727"/>
        <dbReference type="ChEBI" id="CHEBI:71302"/>
        <dbReference type="ChEBI" id="CHEBI:456215"/>
        <dbReference type="EC" id="2.10.1.1"/>
    </reaction>
</comment>
<dbReference type="Gene3D" id="3.90.105.10">
    <property type="entry name" value="Molybdopterin biosynthesis moea protein, domain 2"/>
    <property type="match status" value="1"/>
</dbReference>
<evidence type="ECO:0000256" key="3">
    <source>
        <dbReference type="ARBA" id="ARBA00047317"/>
    </source>
</evidence>
<keyword evidence="4" id="KW-0479">Metal-binding</keyword>
<feature type="domain" description="MoaB/Mog" evidence="5">
    <location>
        <begin position="164"/>
        <end position="285"/>
    </location>
</feature>
<dbReference type="SUPFAM" id="SSF63882">
    <property type="entry name" value="MoeA N-terminal region -like"/>
    <property type="match status" value="1"/>
</dbReference>
<dbReference type="EC" id="2.10.1.1" evidence="4"/>
<keyword evidence="4" id="KW-0500">Molybdenum</keyword>
<evidence type="ECO:0000256" key="4">
    <source>
        <dbReference type="RuleBase" id="RU365090"/>
    </source>
</evidence>
<name>A0A1I2V6J7_9HYPH</name>
<dbReference type="Pfam" id="PF03453">
    <property type="entry name" value="MoeA_N"/>
    <property type="match status" value="1"/>
</dbReference>
<accession>A0A1I2V6J7</accession>
<evidence type="ECO:0000313" key="6">
    <source>
        <dbReference type="EMBL" id="SFG84994.1"/>
    </source>
</evidence>
<dbReference type="OrthoDB" id="8435302at2"/>
<dbReference type="EMBL" id="FOPM01000013">
    <property type="protein sequence ID" value="SFG84994.1"/>
    <property type="molecule type" value="Genomic_DNA"/>
</dbReference>
<protein>
    <recommendedName>
        <fullName evidence="4">Molybdopterin molybdenumtransferase</fullName>
        <ecNumber evidence="4">2.10.1.1</ecNumber>
    </recommendedName>
</protein>
<dbReference type="InterPro" id="IPR038987">
    <property type="entry name" value="MoeA-like"/>
</dbReference>
<evidence type="ECO:0000259" key="5">
    <source>
        <dbReference type="SMART" id="SM00852"/>
    </source>
</evidence>
<dbReference type="Gene3D" id="2.170.190.11">
    <property type="entry name" value="Molybdopterin biosynthesis moea protein, domain 3"/>
    <property type="match status" value="1"/>
</dbReference>
<keyword evidence="4" id="KW-0808">Transferase</keyword>
<dbReference type="Pfam" id="PF00994">
    <property type="entry name" value="MoCF_biosynth"/>
    <property type="match status" value="1"/>
</dbReference>
<organism evidence="6 7">
    <name type="scientific">Methylobacterium gossipiicola</name>
    <dbReference type="NCBI Taxonomy" id="582675"/>
    <lineage>
        <taxon>Bacteria</taxon>
        <taxon>Pseudomonadati</taxon>
        <taxon>Pseudomonadota</taxon>
        <taxon>Alphaproteobacteria</taxon>
        <taxon>Hyphomicrobiales</taxon>
        <taxon>Methylobacteriaceae</taxon>
        <taxon>Methylobacterium</taxon>
    </lineage>
</organism>
<comment type="cofactor">
    <cofactor evidence="4">
        <name>Mg(2+)</name>
        <dbReference type="ChEBI" id="CHEBI:18420"/>
    </cofactor>
</comment>
<dbReference type="InterPro" id="IPR036135">
    <property type="entry name" value="MoeA_linker/N_sf"/>
</dbReference>
<dbReference type="Proteomes" id="UP000199229">
    <property type="component" value="Unassembled WGS sequence"/>
</dbReference>
<gene>
    <name evidence="6" type="ORF">SAMN05192565_11397</name>
</gene>
<dbReference type="PANTHER" id="PTHR10192:SF5">
    <property type="entry name" value="GEPHYRIN"/>
    <property type="match status" value="1"/>
</dbReference>
<dbReference type="GO" id="GO:0046872">
    <property type="term" value="F:metal ion binding"/>
    <property type="evidence" value="ECO:0007669"/>
    <property type="project" value="UniProtKB-UniRule"/>
</dbReference>
<dbReference type="GO" id="GO:0006777">
    <property type="term" value="P:Mo-molybdopterin cofactor biosynthetic process"/>
    <property type="evidence" value="ECO:0007669"/>
    <property type="project" value="UniProtKB-UniRule"/>
</dbReference>
<dbReference type="SUPFAM" id="SSF53218">
    <property type="entry name" value="Molybdenum cofactor biosynthesis proteins"/>
    <property type="match status" value="1"/>
</dbReference>
<dbReference type="STRING" id="582675.SAMN05192565_11397"/>
<evidence type="ECO:0000256" key="2">
    <source>
        <dbReference type="ARBA" id="ARBA00010763"/>
    </source>
</evidence>
<comment type="similarity">
    <text evidence="2 4">Belongs to the MoeA family.</text>
</comment>
<comment type="function">
    <text evidence="1 4">Catalyzes the insertion of molybdate into adenylated molybdopterin with the concomitant release of AMP.</text>
</comment>
<evidence type="ECO:0000256" key="1">
    <source>
        <dbReference type="ARBA" id="ARBA00002901"/>
    </source>
</evidence>